<keyword evidence="3" id="KW-1185">Reference proteome</keyword>
<dbReference type="PROSITE" id="PS51857">
    <property type="entry name" value="CSD_2"/>
    <property type="match status" value="2"/>
</dbReference>
<proteinExistence type="predicted"/>
<organism evidence="2 3">
    <name type="scientific">Sphingomonas naphthae</name>
    <dbReference type="NCBI Taxonomy" id="1813468"/>
    <lineage>
        <taxon>Bacteria</taxon>
        <taxon>Pseudomonadati</taxon>
        <taxon>Pseudomonadota</taxon>
        <taxon>Alphaproteobacteria</taxon>
        <taxon>Sphingomonadales</taxon>
        <taxon>Sphingomonadaceae</taxon>
        <taxon>Sphingomonas</taxon>
    </lineage>
</organism>
<dbReference type="EMBL" id="CP117411">
    <property type="protein sequence ID" value="WCT73370.1"/>
    <property type="molecule type" value="Genomic_DNA"/>
</dbReference>
<evidence type="ECO:0000259" key="1">
    <source>
        <dbReference type="PROSITE" id="PS51857"/>
    </source>
</evidence>
<reference evidence="2 3" key="1">
    <citation type="submission" date="2023-02" db="EMBL/GenBank/DDBJ databases">
        <title>Genome sequence of Sphingomonas naphthae.</title>
        <authorList>
            <person name="Kim S."/>
            <person name="Heo J."/>
            <person name="Kwon S.-W."/>
        </authorList>
    </citation>
    <scope>NUCLEOTIDE SEQUENCE [LARGE SCALE GENOMIC DNA]</scope>
    <source>
        <strain evidence="2 3">KACC 18716</strain>
    </source>
</reference>
<dbReference type="CDD" id="cd04458">
    <property type="entry name" value="CSP_CDS"/>
    <property type="match status" value="2"/>
</dbReference>
<protein>
    <submittedName>
        <fullName evidence="2">Cold shock domain-containing protein</fullName>
    </submittedName>
</protein>
<dbReference type="Proteomes" id="UP001220395">
    <property type="component" value="Chromosome"/>
</dbReference>
<dbReference type="InterPro" id="IPR011129">
    <property type="entry name" value="CSD"/>
</dbReference>
<sequence>MAGGPALYDRGVARNEAEAVAPDGANEPALRVQGSVKWFDATRGFGFGFVVGDGGEGDILVHFSVLRDHGRRTLPEGTSVVCEAVKRDRGMQARAILSFDLSTATGPDADLASRRAADHVDPGALIADAGPVEPVTVKWFNQLKGYGFVVRDHDERDVFVHMETVRRAGFLKIDPEQRLMARIAEGRKGPLVVFLSGDGDTAGG</sequence>
<evidence type="ECO:0000313" key="2">
    <source>
        <dbReference type="EMBL" id="WCT73370.1"/>
    </source>
</evidence>
<feature type="domain" description="CSD" evidence="1">
    <location>
        <begin position="132"/>
        <end position="204"/>
    </location>
</feature>
<gene>
    <name evidence="2" type="ORF">PQ455_17445</name>
</gene>
<dbReference type="SUPFAM" id="SSF50249">
    <property type="entry name" value="Nucleic acid-binding proteins"/>
    <property type="match status" value="2"/>
</dbReference>
<dbReference type="InterPro" id="IPR050181">
    <property type="entry name" value="Cold_shock_domain"/>
</dbReference>
<dbReference type="Pfam" id="PF00313">
    <property type="entry name" value="CSD"/>
    <property type="match status" value="2"/>
</dbReference>
<accession>A0ABY7TJI6</accession>
<dbReference type="SMART" id="SM00357">
    <property type="entry name" value="CSP"/>
    <property type="match status" value="2"/>
</dbReference>
<dbReference type="InterPro" id="IPR012340">
    <property type="entry name" value="NA-bd_OB-fold"/>
</dbReference>
<dbReference type="PANTHER" id="PTHR11544">
    <property type="entry name" value="COLD SHOCK DOMAIN CONTAINING PROTEINS"/>
    <property type="match status" value="1"/>
</dbReference>
<dbReference type="InterPro" id="IPR002059">
    <property type="entry name" value="CSP_DNA-bd"/>
</dbReference>
<dbReference type="RefSeq" id="WP_273687541.1">
    <property type="nucleotide sequence ID" value="NZ_CP117411.1"/>
</dbReference>
<feature type="domain" description="CSD" evidence="1">
    <location>
        <begin position="31"/>
        <end position="98"/>
    </location>
</feature>
<dbReference type="Gene3D" id="2.40.50.140">
    <property type="entry name" value="Nucleic acid-binding proteins"/>
    <property type="match status" value="2"/>
</dbReference>
<dbReference type="PRINTS" id="PR00050">
    <property type="entry name" value="COLDSHOCK"/>
</dbReference>
<name>A0ABY7TJI6_9SPHN</name>
<evidence type="ECO:0000313" key="3">
    <source>
        <dbReference type="Proteomes" id="UP001220395"/>
    </source>
</evidence>